<evidence type="ECO:0000313" key="12">
    <source>
        <dbReference type="Proteomes" id="UP000549394"/>
    </source>
</evidence>
<dbReference type="GO" id="GO:0016020">
    <property type="term" value="C:membrane"/>
    <property type="evidence" value="ECO:0007669"/>
    <property type="project" value="UniProtKB-SubCell"/>
</dbReference>
<dbReference type="UniPathway" id="UPA00222"/>
<dbReference type="GO" id="GO:0050291">
    <property type="term" value="F:sphingosine N-acyltransferase activity"/>
    <property type="evidence" value="ECO:0007669"/>
    <property type="project" value="InterPro"/>
</dbReference>
<proteinExistence type="predicted"/>
<dbReference type="AlphaFoldDB" id="A0A7I8W0I2"/>
<sequence>MELVSNIIFSESFWLPHYVKWKDFENVTKIDMPVAWHCFLALPIAVGLFILRLLFERFISTPIGRIFKLKESRPKKPRDNELLENEFRSAFKKTIPNYESLLELSKKTDLTVRQLERWWRRRRIFGNPSEMQKFNEASWRLTFYCLVFWYGLIILFDKDYFWDTRNCWSNYPYQHLSKSIWWYYQIEMAFYWSLLISVFMDTKRKDFAINLCHHFATLSLMIFSFIPNFIRMGSLVLCVHDAVDGWLESAKLAKYLKFSKLTDVLFIIFASVWVITRLCIFPFYLIRSTLFESEAVMQGKYVPAHVLFNILLITLLILHIYWFYLICRMLHKYLISGEIEKDIRSETEPDTSDNEVRKQNGNGISRQ</sequence>
<dbReference type="InterPro" id="IPR016439">
    <property type="entry name" value="Lag1/Lac1-like"/>
</dbReference>
<feature type="region of interest" description="Disordered" evidence="8">
    <location>
        <begin position="345"/>
        <end position="367"/>
    </location>
</feature>
<evidence type="ECO:0000256" key="2">
    <source>
        <dbReference type="ARBA" id="ARBA00004760"/>
    </source>
</evidence>
<dbReference type="PROSITE" id="PS50922">
    <property type="entry name" value="TLC"/>
    <property type="match status" value="1"/>
</dbReference>
<keyword evidence="6 7" id="KW-0472">Membrane</keyword>
<evidence type="ECO:0000256" key="1">
    <source>
        <dbReference type="ARBA" id="ARBA00004141"/>
    </source>
</evidence>
<evidence type="ECO:0000256" key="9">
    <source>
        <dbReference type="SAM" id="Phobius"/>
    </source>
</evidence>
<evidence type="ECO:0000256" key="3">
    <source>
        <dbReference type="ARBA" id="ARBA00004991"/>
    </source>
</evidence>
<dbReference type="EMBL" id="CAJFCJ010000014">
    <property type="protein sequence ID" value="CAD5121665.1"/>
    <property type="molecule type" value="Genomic_DNA"/>
</dbReference>
<evidence type="ECO:0000313" key="11">
    <source>
        <dbReference type="EMBL" id="CAD5121665.1"/>
    </source>
</evidence>
<feature type="transmembrane region" description="Helical" evidence="9">
    <location>
        <begin position="34"/>
        <end position="55"/>
    </location>
</feature>
<feature type="transmembrane region" description="Helical" evidence="9">
    <location>
        <begin position="181"/>
        <end position="200"/>
    </location>
</feature>
<accession>A0A7I8W0I2</accession>
<organism evidence="11 12">
    <name type="scientific">Dimorphilus gyrociliatus</name>
    <dbReference type="NCBI Taxonomy" id="2664684"/>
    <lineage>
        <taxon>Eukaryota</taxon>
        <taxon>Metazoa</taxon>
        <taxon>Spiralia</taxon>
        <taxon>Lophotrochozoa</taxon>
        <taxon>Annelida</taxon>
        <taxon>Polychaeta</taxon>
        <taxon>Polychaeta incertae sedis</taxon>
        <taxon>Dinophilidae</taxon>
        <taxon>Dimorphilus</taxon>
    </lineage>
</organism>
<evidence type="ECO:0000256" key="7">
    <source>
        <dbReference type="PROSITE-ProRule" id="PRU00205"/>
    </source>
</evidence>
<dbReference type="Pfam" id="PF03798">
    <property type="entry name" value="TRAM_LAG1_CLN8"/>
    <property type="match status" value="1"/>
</dbReference>
<dbReference type="GO" id="GO:0046513">
    <property type="term" value="P:ceramide biosynthetic process"/>
    <property type="evidence" value="ECO:0007669"/>
    <property type="project" value="InterPro"/>
</dbReference>
<evidence type="ECO:0000256" key="6">
    <source>
        <dbReference type="ARBA" id="ARBA00023136"/>
    </source>
</evidence>
<comment type="subcellular location">
    <subcellularLocation>
        <location evidence="1">Membrane</location>
        <topology evidence="1">Multi-pass membrane protein</topology>
    </subcellularLocation>
</comment>
<dbReference type="PANTHER" id="PTHR12560:SF0">
    <property type="entry name" value="LD18904P"/>
    <property type="match status" value="1"/>
</dbReference>
<evidence type="ECO:0000256" key="5">
    <source>
        <dbReference type="ARBA" id="ARBA00022989"/>
    </source>
</evidence>
<keyword evidence="4 7" id="KW-0812">Transmembrane</keyword>
<protein>
    <submittedName>
        <fullName evidence="11">DgyrCDS10153</fullName>
    </submittedName>
</protein>
<dbReference type="InterPro" id="IPR006634">
    <property type="entry name" value="TLC-dom"/>
</dbReference>
<feature type="transmembrane region" description="Helical" evidence="9">
    <location>
        <begin position="264"/>
        <end position="286"/>
    </location>
</feature>
<dbReference type="Gene3D" id="1.10.10.60">
    <property type="entry name" value="Homeodomain-like"/>
    <property type="match status" value="1"/>
</dbReference>
<dbReference type="PIRSF" id="PIRSF005225">
    <property type="entry name" value="LAG1_LAC1"/>
    <property type="match status" value="1"/>
</dbReference>
<feature type="transmembrane region" description="Helical" evidence="9">
    <location>
        <begin position="141"/>
        <end position="161"/>
    </location>
</feature>
<evidence type="ECO:0000256" key="8">
    <source>
        <dbReference type="SAM" id="MobiDB-lite"/>
    </source>
</evidence>
<gene>
    <name evidence="11" type="ORF">DGYR_LOCUS9586</name>
</gene>
<dbReference type="InterPro" id="IPR009057">
    <property type="entry name" value="Homeodomain-like_sf"/>
</dbReference>
<keyword evidence="5 9" id="KW-1133">Transmembrane helix</keyword>
<comment type="caution">
    <text evidence="11">The sequence shown here is derived from an EMBL/GenBank/DDBJ whole genome shotgun (WGS) entry which is preliminary data.</text>
</comment>
<evidence type="ECO:0000259" key="10">
    <source>
        <dbReference type="PROSITE" id="PS50922"/>
    </source>
</evidence>
<dbReference type="SMART" id="SM00724">
    <property type="entry name" value="TLC"/>
    <property type="match status" value="1"/>
</dbReference>
<comment type="pathway">
    <text evidence="2">Lipid metabolism; sphingolipid metabolism.</text>
</comment>
<comment type="pathway">
    <text evidence="3">Sphingolipid metabolism.</text>
</comment>
<name>A0A7I8W0I2_9ANNE</name>
<dbReference type="Proteomes" id="UP000549394">
    <property type="component" value="Unassembled WGS sequence"/>
</dbReference>
<evidence type="ECO:0000256" key="4">
    <source>
        <dbReference type="ARBA" id="ARBA00022692"/>
    </source>
</evidence>
<reference evidence="11 12" key="1">
    <citation type="submission" date="2020-08" db="EMBL/GenBank/DDBJ databases">
        <authorList>
            <person name="Hejnol A."/>
        </authorList>
    </citation>
    <scope>NUCLEOTIDE SEQUENCE [LARGE SCALE GENOMIC DNA]</scope>
</reference>
<keyword evidence="12" id="KW-1185">Reference proteome</keyword>
<feature type="transmembrane region" description="Helical" evidence="9">
    <location>
        <begin position="306"/>
        <end position="324"/>
    </location>
</feature>
<dbReference type="PANTHER" id="PTHR12560">
    <property type="entry name" value="LONGEVITY ASSURANCE FACTOR 1 LAG1"/>
    <property type="match status" value="1"/>
</dbReference>
<feature type="domain" description="TLC" evidence="10">
    <location>
        <begin position="132"/>
        <end position="335"/>
    </location>
</feature>
<dbReference type="OrthoDB" id="537032at2759"/>
<dbReference type="SUPFAM" id="SSF46689">
    <property type="entry name" value="Homeodomain-like"/>
    <property type="match status" value="1"/>
</dbReference>